<accession>A0A5S4EKL6</accession>
<dbReference type="AlphaFoldDB" id="A0A5S4EKL6"/>
<evidence type="ECO:0000313" key="1">
    <source>
        <dbReference type="EMBL" id="TMQ75908.1"/>
    </source>
</evidence>
<dbReference type="EMBL" id="SWAD01000071">
    <property type="protein sequence ID" value="TMQ75908.1"/>
    <property type="molecule type" value="Genomic_DNA"/>
</dbReference>
<reference evidence="1 2" key="1">
    <citation type="submission" date="2019-04" db="EMBL/GenBank/DDBJ databases">
        <title>A novel phosphate-accumulating bacterium identified in bioreactor for phosphate removal from wastewater.</title>
        <authorList>
            <person name="Kotlyarov R.Y."/>
            <person name="Beletsky A.V."/>
            <person name="Kallistova A.Y."/>
            <person name="Dorofeev A.G."/>
            <person name="Nikolaev Y.Y."/>
            <person name="Pimenov N.V."/>
            <person name="Ravin N.V."/>
            <person name="Mardanov A.V."/>
        </authorList>
    </citation>
    <scope>NUCLEOTIDE SEQUENCE [LARGE SCALE GENOMIC DNA]</scope>
    <source>
        <strain evidence="1 2">Bin19</strain>
    </source>
</reference>
<evidence type="ECO:0000313" key="2">
    <source>
        <dbReference type="Proteomes" id="UP000306324"/>
    </source>
</evidence>
<dbReference type="Proteomes" id="UP000306324">
    <property type="component" value="Unassembled WGS sequence"/>
</dbReference>
<sequence length="54" mass="5854">MRVLWPARVRLPVLILTEPASPEDKVEESILPASSSEMFSVAVTSTLPPLPVVP</sequence>
<gene>
    <name evidence="1" type="ORF">ACCUM_0344</name>
</gene>
<proteinExistence type="predicted"/>
<comment type="caution">
    <text evidence="1">The sequence shown here is derived from an EMBL/GenBank/DDBJ whole genome shotgun (WGS) entry which is preliminary data.</text>
</comment>
<keyword evidence="2" id="KW-1185">Reference proteome</keyword>
<name>A0A5S4EKL6_9PROT</name>
<organism evidence="1 2">
    <name type="scientific">Candidatus Accumulibacter phosphatis</name>
    <dbReference type="NCBI Taxonomy" id="327160"/>
    <lineage>
        <taxon>Bacteria</taxon>
        <taxon>Pseudomonadati</taxon>
        <taxon>Pseudomonadota</taxon>
        <taxon>Betaproteobacteria</taxon>
        <taxon>Candidatus Accumulibacter</taxon>
    </lineage>
</organism>
<protein>
    <submittedName>
        <fullName evidence="1">Uncharacterized protein</fullName>
    </submittedName>
</protein>